<dbReference type="InterPro" id="IPR037066">
    <property type="entry name" value="Plug_dom_sf"/>
</dbReference>
<evidence type="ECO:0000313" key="9">
    <source>
        <dbReference type="EMBL" id="SFJ69583.1"/>
    </source>
</evidence>
<dbReference type="PROSITE" id="PS52016">
    <property type="entry name" value="TONB_DEPENDENT_REC_3"/>
    <property type="match status" value="1"/>
</dbReference>
<dbReference type="Gene3D" id="2.60.40.1120">
    <property type="entry name" value="Carboxypeptidase-like, regulatory domain"/>
    <property type="match status" value="1"/>
</dbReference>
<sequence length="1082" mass="121538">MKLFILTVLICCTISTSKVWGQTTKLTGRVVNDADGKPLVGALVRSSNGNSPTKTDESGMFVLTISPKDTVLYVSFLGYETSEINLRTPYAKPLTVMLQPGVRALEEVIVSTGYEEIPLERATGSFEKIDNALLNRSVGMDVLSRIENIASGVYFNNRKVDINSVGPPDHDLYVRGISTLRNAQVGATAPLIVLDNFPYEGSIANINPNDIESVTILKDAAASSIWGAKAGNGVVVITTKKADFSQPTRVSFNHSVNVTAKPDLYARKVMEASDIIDMEMFLFDKGFYNSNETKRSKPALSPIVELLIQLRDGKMDTTNAYNAIDQYRANDIREDMLDYIYRQSVNRQYALSMDGGNAYHRFRLFGGYDKMLNSQRGSENDRINVKLENSFNIGTKLLLDSRIFWTQTRNTYASLGTTGANYGSNGYPYPYIRFADDDGQPLPVPNDYRMGFLDTAGQGKLLDWQYRPLDEIRNPANHVLTREILMNVGLTYKIAQWANAELKYQYGNENGIHQNHGSLENYATRDLINRYTQIDANGVVSYAVPLGGILRLTNTAASSHRLRGQANINKDWTDRHRLRGLLGMDVQQRKTTSNAYDTYGYDDEYLTFVTNIDHNTRYPIYANLAAASFIPNTRAFAGSVNRFVSVYGNLAYTFLDKYTITGSARKDASNLFGVSTNNKWTPLWSLGVNWNLAKESFIPDGWFDRLNIRFSTGYSGNVDNSMSALTTISYTTVNSVWGIDWPAAQIANLPNRELRWEKVSTHNLGLDFSIWNRRVSGSIDLYKKNTFDLLSPFPVDPSTGRSLLIMNVARTESRGLDLQLHTQNTVGKLKWSTDLVFAYNNNWIRETFEDELNPVSYTNLGSLIVYKGAMAYGAYSYQWAGLNPENGQPMGYLNGEASADYRQIASRENTRLTDLVLHGSARPLYFGSLRNTVTFRNVSISFNLTGKFSYYFRREGLDYGSLIELNNGHADYYRRWQHPGDELHTNVPAFVYPTDSRANSFYRNSEVLVERGDHIRLQDIRIAYRLDPVRAGQTVLLKNAEVFLFGNNVGFVWRANRLGLDPDVADGIPLPRSIAAGINLSF</sequence>
<dbReference type="AlphaFoldDB" id="A0A1I3TGF1"/>
<reference evidence="9 10" key="1">
    <citation type="submission" date="2016-10" db="EMBL/GenBank/DDBJ databases">
        <authorList>
            <person name="de Groot N.N."/>
        </authorList>
    </citation>
    <scope>NUCLEOTIDE SEQUENCE [LARGE SCALE GENOMIC DNA]</scope>
    <source>
        <strain evidence="9 10">RK1</strain>
    </source>
</reference>
<dbReference type="EMBL" id="FOQO01000012">
    <property type="protein sequence ID" value="SFJ69583.1"/>
    <property type="molecule type" value="Genomic_DNA"/>
</dbReference>
<dbReference type="NCBIfam" id="TIGR04056">
    <property type="entry name" value="OMP_RagA_SusC"/>
    <property type="match status" value="1"/>
</dbReference>
<keyword evidence="5 7" id="KW-0472">Membrane</keyword>
<dbReference type="GO" id="GO:0009279">
    <property type="term" value="C:cell outer membrane"/>
    <property type="evidence" value="ECO:0007669"/>
    <property type="project" value="UniProtKB-SubCell"/>
</dbReference>
<evidence type="ECO:0000256" key="6">
    <source>
        <dbReference type="ARBA" id="ARBA00023237"/>
    </source>
</evidence>
<keyword evidence="10" id="KW-1185">Reference proteome</keyword>
<evidence type="ECO:0000256" key="4">
    <source>
        <dbReference type="ARBA" id="ARBA00022692"/>
    </source>
</evidence>
<keyword evidence="4 7" id="KW-0812">Transmembrane</keyword>
<dbReference type="NCBIfam" id="TIGR04057">
    <property type="entry name" value="SusC_RagA_signa"/>
    <property type="match status" value="1"/>
</dbReference>
<comment type="similarity">
    <text evidence="7">Belongs to the TonB-dependent receptor family.</text>
</comment>
<dbReference type="SUPFAM" id="SSF49464">
    <property type="entry name" value="Carboxypeptidase regulatory domain-like"/>
    <property type="match status" value="1"/>
</dbReference>
<evidence type="ECO:0000256" key="5">
    <source>
        <dbReference type="ARBA" id="ARBA00023136"/>
    </source>
</evidence>
<dbReference type="InterPro" id="IPR039426">
    <property type="entry name" value="TonB-dep_rcpt-like"/>
</dbReference>
<dbReference type="InterPro" id="IPR036942">
    <property type="entry name" value="Beta-barrel_TonB_sf"/>
</dbReference>
<dbReference type="STRING" id="1477437.SAMN05444682_112154"/>
<dbReference type="Proteomes" id="UP000198670">
    <property type="component" value="Unassembled WGS sequence"/>
</dbReference>
<dbReference type="Gene3D" id="2.40.170.20">
    <property type="entry name" value="TonB-dependent receptor, beta-barrel domain"/>
    <property type="match status" value="1"/>
</dbReference>
<name>A0A1I3TGF1_9SPHI</name>
<accession>A0A1I3TGF1</accession>
<dbReference type="InterPro" id="IPR012910">
    <property type="entry name" value="Plug_dom"/>
</dbReference>
<evidence type="ECO:0000256" key="3">
    <source>
        <dbReference type="ARBA" id="ARBA00022452"/>
    </source>
</evidence>
<evidence type="ECO:0000256" key="2">
    <source>
        <dbReference type="ARBA" id="ARBA00022448"/>
    </source>
</evidence>
<keyword evidence="2 7" id="KW-0813">Transport</keyword>
<dbReference type="Pfam" id="PF07715">
    <property type="entry name" value="Plug"/>
    <property type="match status" value="1"/>
</dbReference>
<proteinExistence type="inferred from homology"/>
<gene>
    <name evidence="9" type="ORF">SAMN05444682_112154</name>
</gene>
<dbReference type="Pfam" id="PF13715">
    <property type="entry name" value="CarbopepD_reg_2"/>
    <property type="match status" value="1"/>
</dbReference>
<evidence type="ECO:0000259" key="8">
    <source>
        <dbReference type="Pfam" id="PF07715"/>
    </source>
</evidence>
<evidence type="ECO:0000313" key="10">
    <source>
        <dbReference type="Proteomes" id="UP000198670"/>
    </source>
</evidence>
<comment type="subcellular location">
    <subcellularLocation>
        <location evidence="1 7">Cell outer membrane</location>
        <topology evidence="1 7">Multi-pass membrane protein</topology>
    </subcellularLocation>
</comment>
<evidence type="ECO:0000256" key="7">
    <source>
        <dbReference type="PROSITE-ProRule" id="PRU01360"/>
    </source>
</evidence>
<dbReference type="RefSeq" id="WP_090630855.1">
    <property type="nucleotide sequence ID" value="NZ_FOQO01000012.1"/>
</dbReference>
<organism evidence="9 10">
    <name type="scientific">Parapedobacter indicus</name>
    <dbReference type="NCBI Taxonomy" id="1477437"/>
    <lineage>
        <taxon>Bacteria</taxon>
        <taxon>Pseudomonadati</taxon>
        <taxon>Bacteroidota</taxon>
        <taxon>Sphingobacteriia</taxon>
        <taxon>Sphingobacteriales</taxon>
        <taxon>Sphingobacteriaceae</taxon>
        <taxon>Parapedobacter</taxon>
    </lineage>
</organism>
<dbReference type="SUPFAM" id="SSF56935">
    <property type="entry name" value="Porins"/>
    <property type="match status" value="1"/>
</dbReference>
<keyword evidence="3 7" id="KW-1134">Transmembrane beta strand</keyword>
<keyword evidence="6 7" id="KW-0998">Cell outer membrane</keyword>
<evidence type="ECO:0000256" key="1">
    <source>
        <dbReference type="ARBA" id="ARBA00004571"/>
    </source>
</evidence>
<dbReference type="OrthoDB" id="9768177at2"/>
<dbReference type="InterPro" id="IPR023996">
    <property type="entry name" value="TonB-dep_OMP_SusC/RagA"/>
</dbReference>
<feature type="domain" description="TonB-dependent receptor plug" evidence="8">
    <location>
        <begin position="120"/>
        <end position="234"/>
    </location>
</feature>
<dbReference type="InterPro" id="IPR008969">
    <property type="entry name" value="CarboxyPept-like_regulatory"/>
</dbReference>
<protein>
    <submittedName>
        <fullName evidence="9">TonB-linked outer membrane protein, SusC/RagA family</fullName>
    </submittedName>
</protein>
<dbReference type="Gene3D" id="2.170.130.10">
    <property type="entry name" value="TonB-dependent receptor, plug domain"/>
    <property type="match status" value="1"/>
</dbReference>
<dbReference type="InterPro" id="IPR023997">
    <property type="entry name" value="TonB-dep_OMP_SusC/RagA_CS"/>
</dbReference>